<gene>
    <name evidence="1" type="ORF">KIPB_011091</name>
</gene>
<keyword evidence="2" id="KW-1185">Reference proteome</keyword>
<accession>A0A9K3D706</accession>
<name>A0A9K3D706_9EUKA</name>
<evidence type="ECO:0000313" key="2">
    <source>
        <dbReference type="Proteomes" id="UP000265618"/>
    </source>
</evidence>
<dbReference type="AlphaFoldDB" id="A0A9K3D706"/>
<proteinExistence type="predicted"/>
<organism evidence="1 2">
    <name type="scientific">Kipferlia bialata</name>
    <dbReference type="NCBI Taxonomy" id="797122"/>
    <lineage>
        <taxon>Eukaryota</taxon>
        <taxon>Metamonada</taxon>
        <taxon>Carpediemonas-like organisms</taxon>
        <taxon>Kipferlia</taxon>
    </lineage>
</organism>
<dbReference type="EMBL" id="BDIP01004365">
    <property type="protein sequence ID" value="GIQ88765.1"/>
    <property type="molecule type" value="Genomic_DNA"/>
</dbReference>
<sequence>MTLDKKLKDKYLKVPEEVELRLVYASCKLKGTGVPFTRLLKRMFPQDDLYPSRDAVLFAASLAESLSLHGVALGMYTRLQKGAEAHIREAGGVQEGETGTEELDKSYRILWQIAACHLTLGDDVTASKMHSHVTGMAEESGRVSYVSNARARHALMLYEDQPNRGLQVLQGCPLPDLGTDTLCQAKLPLLSVFCGVKAAHNANVPSVDHTRALLMGAPYLIAAMALYMAQDRSRRHVVSAVSETEVLLEGLSSMGPVQQARLTVLSALPDIQ</sequence>
<protein>
    <submittedName>
        <fullName evidence="1">Uncharacterized protein</fullName>
    </submittedName>
</protein>
<evidence type="ECO:0000313" key="1">
    <source>
        <dbReference type="EMBL" id="GIQ88765.1"/>
    </source>
</evidence>
<dbReference type="Proteomes" id="UP000265618">
    <property type="component" value="Unassembled WGS sequence"/>
</dbReference>
<comment type="caution">
    <text evidence="1">The sequence shown here is derived from an EMBL/GenBank/DDBJ whole genome shotgun (WGS) entry which is preliminary data.</text>
</comment>
<reference evidence="1 2" key="1">
    <citation type="journal article" date="2018" name="PLoS ONE">
        <title>The draft genome of Kipferlia bialata reveals reductive genome evolution in fornicate parasites.</title>
        <authorList>
            <person name="Tanifuji G."/>
            <person name="Takabayashi S."/>
            <person name="Kume K."/>
            <person name="Takagi M."/>
            <person name="Nakayama T."/>
            <person name="Kamikawa R."/>
            <person name="Inagaki Y."/>
            <person name="Hashimoto T."/>
        </authorList>
    </citation>
    <scope>NUCLEOTIDE SEQUENCE [LARGE SCALE GENOMIC DNA]</scope>
    <source>
        <strain evidence="1">NY0173</strain>
    </source>
</reference>